<dbReference type="PANTHER" id="PTHR13132">
    <property type="entry name" value="ALPHA- 1,6 -FUCOSYLTRANSFERASE"/>
    <property type="match status" value="1"/>
</dbReference>
<dbReference type="GO" id="GO:0006487">
    <property type="term" value="P:protein N-linked glycosylation"/>
    <property type="evidence" value="ECO:0007669"/>
    <property type="project" value="TreeGrafter"/>
</dbReference>
<name>A0A511KQ47_RHOTO</name>
<accession>A0A511KQ47</accession>
<dbReference type="PANTHER" id="PTHR13132:SF29">
    <property type="entry name" value="ALPHA-(1,6)-FUCOSYLTRANSFERASE"/>
    <property type="match status" value="1"/>
</dbReference>
<reference evidence="7 8" key="1">
    <citation type="submission" date="2019-07" db="EMBL/GenBank/DDBJ databases">
        <title>Rhodotorula toruloides NBRC10032 genome sequencing.</title>
        <authorList>
            <person name="Shida Y."/>
            <person name="Takaku H."/>
            <person name="Ogasawara W."/>
            <person name="Mori K."/>
        </authorList>
    </citation>
    <scope>NUCLEOTIDE SEQUENCE [LARGE SCALE GENOMIC DNA]</scope>
    <source>
        <strain evidence="7 8">NBRC10032</strain>
    </source>
</reference>
<evidence type="ECO:0000313" key="8">
    <source>
        <dbReference type="Proteomes" id="UP000321518"/>
    </source>
</evidence>
<organism evidence="7 8">
    <name type="scientific">Rhodotorula toruloides</name>
    <name type="common">Yeast</name>
    <name type="synonym">Rhodosporidium toruloides</name>
    <dbReference type="NCBI Taxonomy" id="5286"/>
    <lineage>
        <taxon>Eukaryota</taxon>
        <taxon>Fungi</taxon>
        <taxon>Dikarya</taxon>
        <taxon>Basidiomycota</taxon>
        <taxon>Pucciniomycotina</taxon>
        <taxon>Microbotryomycetes</taxon>
        <taxon>Sporidiobolales</taxon>
        <taxon>Sporidiobolaceae</taxon>
        <taxon>Rhodotorula</taxon>
    </lineage>
</organism>
<feature type="region of interest" description="Disordered" evidence="6">
    <location>
        <begin position="1"/>
        <end position="24"/>
    </location>
</feature>
<evidence type="ECO:0000313" key="7">
    <source>
        <dbReference type="EMBL" id="GEM11986.1"/>
    </source>
</evidence>
<evidence type="ECO:0000256" key="1">
    <source>
        <dbReference type="ARBA" id="ARBA00010481"/>
    </source>
</evidence>
<dbReference type="InterPro" id="IPR004938">
    <property type="entry name" value="XG_FTase"/>
</dbReference>
<evidence type="ECO:0000256" key="3">
    <source>
        <dbReference type="ARBA" id="ARBA00022679"/>
    </source>
</evidence>
<feature type="compositionally biased region" description="Low complexity" evidence="6">
    <location>
        <begin position="14"/>
        <end position="24"/>
    </location>
</feature>
<dbReference type="GO" id="GO:0042546">
    <property type="term" value="P:cell wall biogenesis"/>
    <property type="evidence" value="ECO:0007669"/>
    <property type="project" value="InterPro"/>
</dbReference>
<keyword evidence="3" id="KW-0808">Transferase</keyword>
<dbReference type="Gene3D" id="3.40.50.11350">
    <property type="match status" value="1"/>
</dbReference>
<evidence type="ECO:0000256" key="4">
    <source>
        <dbReference type="ARBA" id="ARBA00023180"/>
    </source>
</evidence>
<gene>
    <name evidence="7" type="ORF">Rt10032_c18g6003</name>
</gene>
<dbReference type="GO" id="GO:0008107">
    <property type="term" value="F:galactoside 2-alpha-L-fucosyltransferase activity"/>
    <property type="evidence" value="ECO:0007669"/>
    <property type="project" value="InterPro"/>
</dbReference>
<keyword evidence="4" id="KW-0325">Glycoprotein</keyword>
<proteinExistence type="inferred from homology"/>
<evidence type="ECO:0000256" key="5">
    <source>
        <dbReference type="ARBA" id="ARBA00023316"/>
    </source>
</evidence>
<comment type="similarity">
    <text evidence="1">Belongs to the glycosyltransferase 37 family.</text>
</comment>
<dbReference type="Proteomes" id="UP000321518">
    <property type="component" value="Unassembled WGS sequence"/>
</dbReference>
<keyword evidence="5" id="KW-0961">Cell wall biogenesis/degradation</keyword>
<keyword evidence="2" id="KW-0328">Glycosyltransferase</keyword>
<dbReference type="GO" id="GO:0016020">
    <property type="term" value="C:membrane"/>
    <property type="evidence" value="ECO:0007669"/>
    <property type="project" value="InterPro"/>
</dbReference>
<dbReference type="OrthoDB" id="428346at2759"/>
<protein>
    <submittedName>
        <fullName evidence="7">Proteophosphoglycan ppg4</fullName>
    </submittedName>
</protein>
<evidence type="ECO:0000256" key="2">
    <source>
        <dbReference type="ARBA" id="ARBA00022676"/>
    </source>
</evidence>
<comment type="caution">
    <text evidence="7">The sequence shown here is derived from an EMBL/GenBank/DDBJ whole genome shotgun (WGS) entry which is preliminary data.</text>
</comment>
<feature type="compositionally biased region" description="Acidic residues" evidence="6">
    <location>
        <begin position="96"/>
        <end position="118"/>
    </location>
</feature>
<dbReference type="EMBL" id="BJWK01000018">
    <property type="protein sequence ID" value="GEM11986.1"/>
    <property type="molecule type" value="Genomic_DNA"/>
</dbReference>
<evidence type="ECO:0000256" key="6">
    <source>
        <dbReference type="SAM" id="MobiDB-lite"/>
    </source>
</evidence>
<dbReference type="AlphaFoldDB" id="A0A511KQ47"/>
<sequence length="625" mass="70895">MPQIRLPRSPGPGSPLLGADPDAFDFPRPRRRCSRSLVLAAPLAVAALVGVAHSTGTLPHSVQAYADRIPDLRVWRVQGHEPEKVVDEVGVKVQDIEPDVPVVDDDDEEEEEEEEEEEPLPRIRWSKEDKKLRRYTWTTPKVHSSLSRMLQELSPSQNQTREWLLRSRTNTTGGTGVGLGADDPPRRIRPAPAMTPHLHAPSASEGPGLFGNGSHEKYEDLLQEWRTGRPGQVCEKGQWEDEYTEMHAAMLNQSRNASLLEFVCRKGEYCGGFADRILGMTTSFLYSVLTKRAFSITWEQPAPVDLFFDSPYIDWSRPFNKTSSTSIHPVYKDRRLLKNRTEVNAHNWEPPQVDEFMQTFVDQFGGNKNTSWLQLDFNRGVIIRSFSYPRIGEMMTSLGFKMTTAYSCLINYLLRPKPAVLAFIAQYTSFFALPENYVIGIQIRTGDLSMWADYKDAVNSVHKYQQYFTCADSVARTYAHPSQKVIFYLITDSHKLERDVLRRYGDRVVVTGLKQAHVEIKTDRSDGLQAIKKVADGFMRTVAESWIFAGTDFQILTQRSGFGKIPTWLRGKEGTTIALFNEGTDPEYTAQYKEANKGRLPPRIDCSKPEALATFKQMAQDWSLG</sequence>
<dbReference type="GO" id="GO:0071555">
    <property type="term" value="P:cell wall organization"/>
    <property type="evidence" value="ECO:0007669"/>
    <property type="project" value="UniProtKB-KW"/>
</dbReference>
<dbReference type="Pfam" id="PF03254">
    <property type="entry name" value="XG_FTase"/>
    <property type="match status" value="1"/>
</dbReference>
<dbReference type="GO" id="GO:0046921">
    <property type="term" value="F:alpha-(1-&gt;6)-fucosyltransferase activity"/>
    <property type="evidence" value="ECO:0007669"/>
    <property type="project" value="TreeGrafter"/>
</dbReference>
<feature type="region of interest" description="Disordered" evidence="6">
    <location>
        <begin position="95"/>
        <end position="123"/>
    </location>
</feature>